<dbReference type="RefSeq" id="WP_369705039.1">
    <property type="nucleotide sequence ID" value="NZ_JBGEWD010000014.1"/>
</dbReference>
<keyword evidence="1" id="KW-1133">Transmembrane helix</keyword>
<evidence type="ECO:0000313" key="2">
    <source>
        <dbReference type="EMBL" id="MEY8001141.1"/>
    </source>
</evidence>
<feature type="transmembrane region" description="Helical" evidence="1">
    <location>
        <begin position="30"/>
        <end position="48"/>
    </location>
</feature>
<evidence type="ECO:0000256" key="1">
    <source>
        <dbReference type="SAM" id="Phobius"/>
    </source>
</evidence>
<keyword evidence="1" id="KW-0472">Membrane</keyword>
<organism evidence="2 3">
    <name type="scientific">Clostridium moutaii</name>
    <dbReference type="NCBI Taxonomy" id="3240932"/>
    <lineage>
        <taxon>Bacteria</taxon>
        <taxon>Bacillati</taxon>
        <taxon>Bacillota</taxon>
        <taxon>Clostridia</taxon>
        <taxon>Eubacteriales</taxon>
        <taxon>Clostridiaceae</taxon>
        <taxon>Clostridium</taxon>
    </lineage>
</organism>
<proteinExistence type="predicted"/>
<dbReference type="Proteomes" id="UP001564657">
    <property type="component" value="Unassembled WGS sequence"/>
</dbReference>
<gene>
    <name evidence="2" type="ORF">AB8U03_13245</name>
</gene>
<keyword evidence="3" id="KW-1185">Reference proteome</keyword>
<evidence type="ECO:0000313" key="3">
    <source>
        <dbReference type="Proteomes" id="UP001564657"/>
    </source>
</evidence>
<dbReference type="Pfam" id="PF09919">
    <property type="entry name" value="DUF2149"/>
    <property type="match status" value="1"/>
</dbReference>
<sequence>MLNRGRLQSKRASYREEINPMESMVNLVDVMLVFICGLLLSIIIFWNINMKNLVIILNQKQLIKINNPKELTTQMKDKSSSGNVGSAVLDPKTGKIYIVKPQPQKK</sequence>
<dbReference type="EMBL" id="JBGEWD010000014">
    <property type="protein sequence ID" value="MEY8001141.1"/>
    <property type="molecule type" value="Genomic_DNA"/>
</dbReference>
<comment type="caution">
    <text evidence="2">The sequence shown here is derived from an EMBL/GenBank/DDBJ whole genome shotgun (WGS) entry which is preliminary data.</text>
</comment>
<keyword evidence="1" id="KW-0812">Transmembrane</keyword>
<dbReference type="InterPro" id="IPR018676">
    <property type="entry name" value="DUF2149"/>
</dbReference>
<name>A0ABV4BTU3_9CLOT</name>
<accession>A0ABV4BTU3</accession>
<protein>
    <submittedName>
        <fullName evidence="2">DUF2149 domain-containing protein</fullName>
    </submittedName>
</protein>
<reference evidence="2 3" key="1">
    <citation type="submission" date="2024-08" db="EMBL/GenBank/DDBJ databases">
        <title>Clostridium lapicellarii sp. nov., and Clostridium renhuaiense sp. nov., two species isolated from the mud in a fermentation cellar used for producing sauce-flavour Chinese liquors.</title>
        <authorList>
            <person name="Yang F."/>
            <person name="Wang H."/>
            <person name="Chen L.Q."/>
            <person name="Zhou N."/>
            <person name="Lu J.J."/>
            <person name="Pu X.X."/>
            <person name="Wan B."/>
            <person name="Wang L."/>
            <person name="Liu S.J."/>
        </authorList>
    </citation>
    <scope>NUCLEOTIDE SEQUENCE [LARGE SCALE GENOMIC DNA]</scope>
    <source>
        <strain evidence="2 3">MT-5</strain>
    </source>
</reference>